<dbReference type="PANTHER" id="PTHR43827">
    <property type="entry name" value="2,5-DIKETO-D-GLUCONIC ACID REDUCTASE"/>
    <property type="match status" value="1"/>
</dbReference>
<dbReference type="InterPro" id="IPR036812">
    <property type="entry name" value="NAD(P)_OxRdtase_dom_sf"/>
</dbReference>
<sequence length="290" mass="31753">MATRADVPDITLNNGVKMPQLGLGVWQAPVDEAEAAVRFALADAGYRHIDTARIYGNEEGVGRGIKNSSVPREDIFLTTKLWNADQGYDATLRAFDASLKRLGTDYVDLYLIHWPVPSAGKLVDTWKALEHIAGEGRAKAIGVCNNKPHHLQQILDEGSIVPAVNQIELHPHFPQYLTRAFDTSRGIATESWSPLGGTSNSGWGDSSKPNTLLTAPELQRIGAKYGKSPAQVMIRWHIENGLIVIPKSVHEARIRQNIDVFDFQLTGEDFEAIAALDTGQRVGADPDELA</sequence>
<reference evidence="8 9" key="1">
    <citation type="submission" date="2019-09" db="EMBL/GenBank/DDBJ databases">
        <title>Phylogeny of genus Pseudoclavibacter and closely related genus.</title>
        <authorList>
            <person name="Li Y."/>
        </authorList>
    </citation>
    <scope>NUCLEOTIDE SEQUENCE [LARGE SCALE GENOMIC DNA]</scope>
    <source>
        <strain evidence="8 9">JCM 16921</strain>
    </source>
</reference>
<evidence type="ECO:0000256" key="1">
    <source>
        <dbReference type="ARBA" id="ARBA00007905"/>
    </source>
</evidence>
<dbReference type="InterPro" id="IPR018170">
    <property type="entry name" value="Aldo/ket_reductase_CS"/>
</dbReference>
<evidence type="ECO:0000313" key="8">
    <source>
        <dbReference type="EMBL" id="KAB1633379.1"/>
    </source>
</evidence>
<dbReference type="PROSITE" id="PS00798">
    <property type="entry name" value="ALDOKETO_REDUCTASE_1"/>
    <property type="match status" value="1"/>
</dbReference>
<dbReference type="PIRSF" id="PIRSF000097">
    <property type="entry name" value="AKR"/>
    <property type="match status" value="1"/>
</dbReference>
<keyword evidence="3" id="KW-0560">Oxidoreductase</keyword>
<feature type="site" description="Lowers pKa of active site Tyr" evidence="6">
    <location>
        <position position="80"/>
    </location>
</feature>
<evidence type="ECO:0000256" key="6">
    <source>
        <dbReference type="PIRSR" id="PIRSR000097-3"/>
    </source>
</evidence>
<evidence type="ECO:0000256" key="3">
    <source>
        <dbReference type="ARBA" id="ARBA00023002"/>
    </source>
</evidence>
<comment type="caution">
    <text evidence="8">The sequence shown here is derived from an EMBL/GenBank/DDBJ whole genome shotgun (WGS) entry which is preliminary data.</text>
</comment>
<dbReference type="AlphaFoldDB" id="A0A7C8FUS8"/>
<dbReference type="FunFam" id="3.20.20.100:FF:000015">
    <property type="entry name" value="Oxidoreductase, aldo/keto reductase family"/>
    <property type="match status" value="1"/>
</dbReference>
<evidence type="ECO:0000256" key="5">
    <source>
        <dbReference type="PIRSR" id="PIRSR000097-2"/>
    </source>
</evidence>
<evidence type="ECO:0000256" key="4">
    <source>
        <dbReference type="PIRSR" id="PIRSR000097-1"/>
    </source>
</evidence>
<keyword evidence="2" id="KW-0521">NADP</keyword>
<keyword evidence="9" id="KW-1185">Reference proteome</keyword>
<dbReference type="PROSITE" id="PS00063">
    <property type="entry name" value="ALDOKETO_REDUCTASE_3"/>
    <property type="match status" value="1"/>
</dbReference>
<evidence type="ECO:0000313" key="9">
    <source>
        <dbReference type="Proteomes" id="UP000481339"/>
    </source>
</evidence>
<dbReference type="InterPro" id="IPR020471">
    <property type="entry name" value="AKR"/>
</dbReference>
<name>A0A7C8FUS8_9MICO</name>
<feature type="domain" description="NADP-dependent oxidoreductase" evidence="7">
    <location>
        <begin position="21"/>
        <end position="277"/>
    </location>
</feature>
<dbReference type="Pfam" id="PF00248">
    <property type="entry name" value="Aldo_ket_red"/>
    <property type="match status" value="1"/>
</dbReference>
<dbReference type="Proteomes" id="UP000481339">
    <property type="component" value="Unassembled WGS sequence"/>
</dbReference>
<feature type="active site" description="Proton donor" evidence="4">
    <location>
        <position position="55"/>
    </location>
</feature>
<dbReference type="PANTHER" id="PTHR43827:SF3">
    <property type="entry name" value="NADP-DEPENDENT OXIDOREDUCTASE DOMAIN-CONTAINING PROTEIN"/>
    <property type="match status" value="1"/>
</dbReference>
<comment type="similarity">
    <text evidence="1">Belongs to the aldo/keto reductase family.</text>
</comment>
<dbReference type="OrthoDB" id="9804790at2"/>
<dbReference type="InterPro" id="IPR023210">
    <property type="entry name" value="NADP_OxRdtase_dom"/>
</dbReference>
<dbReference type="SUPFAM" id="SSF51430">
    <property type="entry name" value="NAD(P)-linked oxidoreductase"/>
    <property type="match status" value="1"/>
</dbReference>
<gene>
    <name evidence="8" type="ORF">F8O02_00035</name>
</gene>
<protein>
    <submittedName>
        <fullName evidence="8">Aldo/keto reductase</fullName>
    </submittedName>
</protein>
<organism evidence="8 9">
    <name type="scientific">Pseudoclavibacter caeni</name>
    <dbReference type="NCBI Taxonomy" id="908846"/>
    <lineage>
        <taxon>Bacteria</taxon>
        <taxon>Bacillati</taxon>
        <taxon>Actinomycetota</taxon>
        <taxon>Actinomycetes</taxon>
        <taxon>Micrococcales</taxon>
        <taxon>Microbacteriaceae</taxon>
        <taxon>Pseudoclavibacter</taxon>
    </lineage>
</organism>
<evidence type="ECO:0000256" key="2">
    <source>
        <dbReference type="ARBA" id="ARBA00022857"/>
    </source>
</evidence>
<dbReference type="PRINTS" id="PR00069">
    <property type="entry name" value="ALDKETRDTASE"/>
</dbReference>
<dbReference type="GO" id="GO:0016616">
    <property type="term" value="F:oxidoreductase activity, acting on the CH-OH group of donors, NAD or NADP as acceptor"/>
    <property type="evidence" value="ECO:0007669"/>
    <property type="project" value="UniProtKB-ARBA"/>
</dbReference>
<dbReference type="EMBL" id="WBKA01000001">
    <property type="protein sequence ID" value="KAB1633379.1"/>
    <property type="molecule type" value="Genomic_DNA"/>
</dbReference>
<feature type="binding site" evidence="5">
    <location>
        <position position="113"/>
    </location>
    <ligand>
        <name>substrate</name>
    </ligand>
</feature>
<accession>A0A7C8FUS8</accession>
<evidence type="ECO:0000259" key="7">
    <source>
        <dbReference type="Pfam" id="PF00248"/>
    </source>
</evidence>
<dbReference type="Gene3D" id="3.20.20.100">
    <property type="entry name" value="NADP-dependent oxidoreductase domain"/>
    <property type="match status" value="1"/>
</dbReference>
<proteinExistence type="inferred from homology"/>
<dbReference type="RefSeq" id="WP_158035159.1">
    <property type="nucleotide sequence ID" value="NZ_BAAAZV010000007.1"/>
</dbReference>